<accession>A0A6V0I8C5</accession>
<sequence>MLLESAHAPFEIQASVDPEKPIMLAKMNAKLQLFSELKYTFQPGEIVEDNKQHGAGVGTGPFFVFLHGARAGPASGQEFMEALVGGVEGANFVSLAASPRGTFVVSADGLKVDQSLDASSWLSPGFMNDEFQCFAEQTSDEAQWWGEHRDSNFERIALAIQRALGTVKPEQVFVVGFSIGGLMAEFVAHKFAMAGTPLGGAVSLDGMAPSYAVAVPEKECVSGTKARVLRLMYSANAYKYGPVDGCLRPAPPCFDLTLLTRADLGEEGEHELEPRLAGLVAAWTRGEFSAGTAGAWASAWRDAQSGSTLI</sequence>
<dbReference type="SUPFAM" id="SSF53474">
    <property type="entry name" value="alpha/beta-Hydrolases"/>
    <property type="match status" value="1"/>
</dbReference>
<reference evidence="1" key="1">
    <citation type="submission" date="2021-01" db="EMBL/GenBank/DDBJ databases">
        <authorList>
            <person name="Corre E."/>
            <person name="Pelletier E."/>
            <person name="Niang G."/>
            <person name="Scheremetjew M."/>
            <person name="Finn R."/>
            <person name="Kale V."/>
            <person name="Holt S."/>
            <person name="Cochrane G."/>
            <person name="Meng A."/>
            <person name="Brown T."/>
            <person name="Cohen L."/>
        </authorList>
    </citation>
    <scope>NUCLEOTIDE SEQUENCE</scope>
    <source>
        <strain evidence="1">RCC3387</strain>
    </source>
</reference>
<proteinExistence type="predicted"/>
<protein>
    <submittedName>
        <fullName evidence="1">Uncharacterized protein</fullName>
    </submittedName>
</protein>
<dbReference type="AlphaFoldDB" id="A0A6V0I8C5"/>
<organism evidence="1">
    <name type="scientific">Zooxanthella nutricula</name>
    <dbReference type="NCBI Taxonomy" id="1333877"/>
    <lineage>
        <taxon>Eukaryota</taxon>
        <taxon>Sar</taxon>
        <taxon>Alveolata</taxon>
        <taxon>Dinophyceae</taxon>
        <taxon>Peridiniales</taxon>
        <taxon>Peridiniales incertae sedis</taxon>
        <taxon>Zooxanthella</taxon>
    </lineage>
</organism>
<dbReference type="InterPro" id="IPR029058">
    <property type="entry name" value="AB_hydrolase_fold"/>
</dbReference>
<gene>
    <name evidence="1" type="ORF">BRAN1462_LOCUS37405</name>
</gene>
<dbReference type="Gene3D" id="3.40.50.1820">
    <property type="entry name" value="alpha/beta hydrolase"/>
    <property type="match status" value="1"/>
</dbReference>
<name>A0A6V0I8C5_9DINO</name>
<dbReference type="EMBL" id="HBGW01058829">
    <property type="protein sequence ID" value="CAD9599382.1"/>
    <property type="molecule type" value="Transcribed_RNA"/>
</dbReference>
<evidence type="ECO:0000313" key="1">
    <source>
        <dbReference type="EMBL" id="CAD9599382.1"/>
    </source>
</evidence>